<feature type="domain" description="Methyltransferase" evidence="2">
    <location>
        <begin position="116"/>
        <end position="200"/>
    </location>
</feature>
<protein>
    <submittedName>
        <fullName evidence="4">RNA methyltransferase</fullName>
    </submittedName>
</protein>
<dbReference type="Pfam" id="PF21302">
    <property type="entry name" value="Zn_ribbon_RlmA"/>
    <property type="match status" value="1"/>
</dbReference>
<dbReference type="InterPro" id="IPR029063">
    <property type="entry name" value="SAM-dependent_MTases_sf"/>
</dbReference>
<dbReference type="GeneID" id="303298346"/>
<dbReference type="InterPro" id="IPR048647">
    <property type="entry name" value="RlmA_N"/>
</dbReference>
<keyword evidence="4" id="KW-0489">Methyltransferase</keyword>
<organism evidence="4 5">
    <name type="scientific">Brachybacterium tyrofermentans</name>
    <dbReference type="NCBI Taxonomy" id="47848"/>
    <lineage>
        <taxon>Bacteria</taxon>
        <taxon>Bacillati</taxon>
        <taxon>Actinomycetota</taxon>
        <taxon>Actinomycetes</taxon>
        <taxon>Micrococcales</taxon>
        <taxon>Dermabacteraceae</taxon>
        <taxon>Brachybacterium</taxon>
    </lineage>
</organism>
<dbReference type="Gene3D" id="3.40.50.150">
    <property type="entry name" value="Vaccinia Virus protein VP39"/>
    <property type="match status" value="1"/>
</dbReference>
<dbReference type="InterPro" id="IPR041698">
    <property type="entry name" value="Methyltransf_25"/>
</dbReference>
<proteinExistence type="predicted"/>
<dbReference type="GO" id="GO:0032259">
    <property type="term" value="P:methylation"/>
    <property type="evidence" value="ECO:0007669"/>
    <property type="project" value="UniProtKB-KW"/>
</dbReference>
<feature type="domain" description="23S rRNA (guanine(745)-N(1))-methyltransferase N-terminal" evidence="3">
    <location>
        <begin position="20"/>
        <end position="54"/>
    </location>
</feature>
<dbReference type="RefSeq" id="WP_343925387.1">
    <property type="nucleotide sequence ID" value="NZ_BAAAIR010000046.1"/>
</dbReference>
<evidence type="ECO:0000313" key="5">
    <source>
        <dbReference type="Proteomes" id="UP001595937"/>
    </source>
</evidence>
<dbReference type="GO" id="GO:0008168">
    <property type="term" value="F:methyltransferase activity"/>
    <property type="evidence" value="ECO:0007669"/>
    <property type="project" value="UniProtKB-KW"/>
</dbReference>
<dbReference type="SUPFAM" id="SSF53335">
    <property type="entry name" value="S-adenosyl-L-methionine-dependent methyltransferases"/>
    <property type="match status" value="1"/>
</dbReference>
<gene>
    <name evidence="4" type="ORF">ACFPK8_03030</name>
</gene>
<sequence>MPTTSPAAPSALISLLDVLRCPACEGALVADGRALQCPRRHSFDLARAGYVSLLGGGGAVSGDDDEMARARDRFLGTGTYEPLLDGIGDLAQQEVPALGEDPAPADLSAPAPAPTILDAGCGPGYYLAGLLDRFPAARGLGFDTSARSLRFAARAHQRAAVYTGDVFAPFPLADESADLLLDVFAPRNPAEFARVLRPQGRLVVVRPTGAHLAELREIVPQMVSVDPRKEERLHAALDPFFATTAQRELTYRVSVDEARIRDLIAMTPSARHVEQEPLTAALATALGGPLDGALDGDLDGALDGGVDGRPDEPHGDQASAVFPVTISVLVSAHRRL</sequence>
<comment type="caution">
    <text evidence="4">The sequence shown here is derived from an EMBL/GenBank/DDBJ whole genome shotgun (WGS) entry which is preliminary data.</text>
</comment>
<feature type="region of interest" description="Disordered" evidence="1">
    <location>
        <begin position="297"/>
        <end position="318"/>
    </location>
</feature>
<dbReference type="EMBL" id="JBHSLN010000012">
    <property type="protein sequence ID" value="MFC5296472.1"/>
    <property type="molecule type" value="Genomic_DNA"/>
</dbReference>
<reference evidence="5" key="1">
    <citation type="journal article" date="2019" name="Int. J. Syst. Evol. Microbiol.">
        <title>The Global Catalogue of Microorganisms (GCM) 10K type strain sequencing project: providing services to taxonomists for standard genome sequencing and annotation.</title>
        <authorList>
            <consortium name="The Broad Institute Genomics Platform"/>
            <consortium name="The Broad Institute Genome Sequencing Center for Infectious Disease"/>
            <person name="Wu L."/>
            <person name="Ma J."/>
        </authorList>
    </citation>
    <scope>NUCLEOTIDE SEQUENCE [LARGE SCALE GENOMIC DNA]</scope>
    <source>
        <strain evidence="5">CGMCC 1.16455</strain>
    </source>
</reference>
<accession>A0ABW0FAL7</accession>
<dbReference type="Proteomes" id="UP001595937">
    <property type="component" value="Unassembled WGS sequence"/>
</dbReference>
<evidence type="ECO:0000259" key="2">
    <source>
        <dbReference type="Pfam" id="PF13649"/>
    </source>
</evidence>
<feature type="compositionally biased region" description="Basic and acidic residues" evidence="1">
    <location>
        <begin position="306"/>
        <end position="315"/>
    </location>
</feature>
<keyword evidence="4" id="KW-0808">Transferase</keyword>
<name>A0ABW0FAL7_9MICO</name>
<evidence type="ECO:0000313" key="4">
    <source>
        <dbReference type="EMBL" id="MFC5296472.1"/>
    </source>
</evidence>
<evidence type="ECO:0000256" key="1">
    <source>
        <dbReference type="SAM" id="MobiDB-lite"/>
    </source>
</evidence>
<dbReference type="Pfam" id="PF13649">
    <property type="entry name" value="Methyltransf_25"/>
    <property type="match status" value="1"/>
</dbReference>
<dbReference type="CDD" id="cd02440">
    <property type="entry name" value="AdoMet_MTases"/>
    <property type="match status" value="1"/>
</dbReference>
<keyword evidence="5" id="KW-1185">Reference proteome</keyword>
<evidence type="ECO:0000259" key="3">
    <source>
        <dbReference type="Pfam" id="PF21302"/>
    </source>
</evidence>